<evidence type="ECO:0000313" key="2">
    <source>
        <dbReference type="Proteomes" id="UP000652231"/>
    </source>
</evidence>
<protein>
    <submittedName>
        <fullName evidence="1">Uncharacterized protein</fullName>
    </submittedName>
</protein>
<dbReference type="EMBL" id="BMGK01000026">
    <property type="protein sequence ID" value="GGE02115.1"/>
    <property type="molecule type" value="Genomic_DNA"/>
</dbReference>
<sequence length="154" mass="17538">MKRDHIILAIIVLTIIGCRSLNNGLEKERIVFKPEDTGVKKTYTIQVPDLEENEKTVLQEFGGHGHGFKIVYADSSIIYYTNDDAIATPNFKNYETIGWQGFDLLNKNKDTIVHGQQDNGLFWKEVKVGEEFIGYLNVSPADKELFDKSIKTLK</sequence>
<keyword evidence="2" id="KW-1185">Reference proteome</keyword>
<dbReference type="AlphaFoldDB" id="A0A8J2VBE0"/>
<comment type="caution">
    <text evidence="1">The sequence shown here is derived from an EMBL/GenBank/DDBJ whole genome shotgun (WGS) entry which is preliminary data.</text>
</comment>
<evidence type="ECO:0000313" key="1">
    <source>
        <dbReference type="EMBL" id="GGE02115.1"/>
    </source>
</evidence>
<gene>
    <name evidence="1" type="ORF">GCM10011312_26840</name>
</gene>
<name>A0A8J2VBE0_9FLAO</name>
<reference evidence="1" key="1">
    <citation type="journal article" date="2014" name="Int. J. Syst. Evol. Microbiol.">
        <title>Complete genome sequence of Corynebacterium casei LMG S-19264T (=DSM 44701T), isolated from a smear-ripened cheese.</title>
        <authorList>
            <consortium name="US DOE Joint Genome Institute (JGI-PGF)"/>
            <person name="Walter F."/>
            <person name="Albersmeier A."/>
            <person name="Kalinowski J."/>
            <person name="Ruckert C."/>
        </authorList>
    </citation>
    <scope>NUCLEOTIDE SEQUENCE</scope>
    <source>
        <strain evidence="1">CGMCC 1.12924</strain>
    </source>
</reference>
<dbReference type="PROSITE" id="PS51257">
    <property type="entry name" value="PROKAR_LIPOPROTEIN"/>
    <property type="match status" value="1"/>
</dbReference>
<accession>A0A8J2VBE0</accession>
<dbReference type="Proteomes" id="UP000652231">
    <property type="component" value="Unassembled WGS sequence"/>
</dbReference>
<organism evidence="1 2">
    <name type="scientific">Planktosalinus lacus</name>
    <dbReference type="NCBI Taxonomy" id="1526573"/>
    <lineage>
        <taxon>Bacteria</taxon>
        <taxon>Pseudomonadati</taxon>
        <taxon>Bacteroidota</taxon>
        <taxon>Flavobacteriia</taxon>
        <taxon>Flavobacteriales</taxon>
        <taxon>Flavobacteriaceae</taxon>
        <taxon>Planktosalinus</taxon>
    </lineage>
</organism>
<proteinExistence type="predicted"/>
<dbReference type="RefSeq" id="WP_188443410.1">
    <property type="nucleotide sequence ID" value="NZ_BMGK01000026.1"/>
</dbReference>
<reference evidence="1" key="2">
    <citation type="submission" date="2020-09" db="EMBL/GenBank/DDBJ databases">
        <authorList>
            <person name="Sun Q."/>
            <person name="Zhou Y."/>
        </authorList>
    </citation>
    <scope>NUCLEOTIDE SEQUENCE</scope>
    <source>
        <strain evidence="1">CGMCC 1.12924</strain>
    </source>
</reference>